<organism evidence="2 3">
    <name type="scientific">Nonomuraea pusilla</name>
    <dbReference type="NCBI Taxonomy" id="46177"/>
    <lineage>
        <taxon>Bacteria</taxon>
        <taxon>Bacillati</taxon>
        <taxon>Actinomycetota</taxon>
        <taxon>Actinomycetes</taxon>
        <taxon>Streptosporangiales</taxon>
        <taxon>Streptosporangiaceae</taxon>
        <taxon>Nonomuraea</taxon>
    </lineage>
</organism>
<keyword evidence="3" id="KW-1185">Reference proteome</keyword>
<sequence>MKGGSSVNLPGPPPSLVPMSTEDRNAAAARAFLPDPARSVTAIAPDAPGDGHWAGAPSAVAHDGWIYLAYRLRRPVSEGRGHGVVVARSADGERFETLQFIARDEMDAESLERPSLVRTPQGSWRLYLSCATHGTKHWRVEVLEAARPGAFDPAGRVTVLPGDPKTGVKDTVIVRRDGTWHLWASCHPLADPDEADQMVTDYATSDDGLSWTWHGTALSGRPGAWDSRGARVSAVRFTPGGVLAFYDGRASAAENYEERTGVAVGTDPAALTPVGDAPAASSRHGGGGLRYLDLVDLPGGGVRLYYEHTRADGAHELRTELRAP</sequence>
<proteinExistence type="predicted"/>
<reference evidence="2 3" key="1">
    <citation type="submission" date="2016-10" db="EMBL/GenBank/DDBJ databases">
        <authorList>
            <person name="de Groot N.N."/>
        </authorList>
    </citation>
    <scope>NUCLEOTIDE SEQUENCE [LARGE SCALE GENOMIC DNA]</scope>
    <source>
        <strain evidence="2 3">DSM 43357</strain>
    </source>
</reference>
<evidence type="ECO:0000313" key="3">
    <source>
        <dbReference type="Proteomes" id="UP000198953"/>
    </source>
</evidence>
<accession>A0A1H7IDR3</accession>
<dbReference type="SUPFAM" id="SSF75005">
    <property type="entry name" value="Arabinanase/levansucrase/invertase"/>
    <property type="match status" value="1"/>
</dbReference>
<dbReference type="EMBL" id="FOBF01000002">
    <property type="protein sequence ID" value="SEK58755.1"/>
    <property type="molecule type" value="Genomic_DNA"/>
</dbReference>
<dbReference type="Gene3D" id="2.115.10.20">
    <property type="entry name" value="Glycosyl hydrolase domain, family 43"/>
    <property type="match status" value="2"/>
</dbReference>
<gene>
    <name evidence="2" type="ORF">SAMN05660976_00722</name>
</gene>
<dbReference type="STRING" id="46177.SAMN05660976_00722"/>
<feature type="region of interest" description="Disordered" evidence="1">
    <location>
        <begin position="1"/>
        <end position="20"/>
    </location>
</feature>
<dbReference type="AlphaFoldDB" id="A0A1H7IDR3"/>
<dbReference type="Proteomes" id="UP000198953">
    <property type="component" value="Unassembled WGS sequence"/>
</dbReference>
<dbReference type="InterPro" id="IPR023296">
    <property type="entry name" value="Glyco_hydro_beta-prop_sf"/>
</dbReference>
<evidence type="ECO:0000256" key="1">
    <source>
        <dbReference type="SAM" id="MobiDB-lite"/>
    </source>
</evidence>
<evidence type="ECO:0000313" key="2">
    <source>
        <dbReference type="EMBL" id="SEK58755.1"/>
    </source>
</evidence>
<protein>
    <recommendedName>
        <fullName evidence="4">Glycosyl hydrolases family 43</fullName>
    </recommendedName>
</protein>
<evidence type="ECO:0008006" key="4">
    <source>
        <dbReference type="Google" id="ProtNLM"/>
    </source>
</evidence>
<name>A0A1H7IDR3_9ACTN</name>